<sequence>MSDTATLSPPARPQDPVNAGQPLPLAQRTAAQFIVEQLRLWKVERIYGVIGDANLSLLDELGKQNAIRYVPCRHEGGAALMASAEAKLTGRLAVCLATSGPGIANMLNGLADAAQDRSPVFVLAGQVDTSKYGTRAKQYIDQQKLCAAVSGRSELLAHPEALPQLMEQLLVHSAAQGQVTLLSVPKDLYASLVAGEPAPYGSHLYQPLYAADTETEELAQLLSAAQRPVLLIGRGVASVREQVRAAAEQLNAAVVTTLPARPLFPNDHELYAGGLGQAGSEASSVLLAEADVIVMLGATWWPEDYVPVQARIVQVDKNREALGIGHPLHKGIVGDLSQIMPKLSERLNAASSQDRSPWLARIKETTAKWKRQIETEASGDGTPIPPQRIMKLIAEQASDDAVIAIDTGDVTLWFNRIFQAKPSQDILVSGRWRTLGFALPAAIAAQLAYPNRQVIAIAGDGGAVQTMMEFQTAVEQQLPIVWIVCNNGAYAMEKHRMEAAGMSTLGSVIRNPDFALMAQACGGTGMKAATVDELAQQLQQALGSRKPVLIEAATACIPVPHTKI</sequence>
<proteinExistence type="inferred from homology"/>
<accession>A0A916NPW2</accession>
<dbReference type="InterPro" id="IPR012001">
    <property type="entry name" value="Thiamin_PyroP_enz_TPP-bd_dom"/>
</dbReference>
<evidence type="ECO:0000256" key="3">
    <source>
        <dbReference type="SAM" id="MobiDB-lite"/>
    </source>
</evidence>
<keyword evidence="1 2" id="KW-0786">Thiamine pyrophosphate</keyword>
<evidence type="ECO:0000256" key="1">
    <source>
        <dbReference type="ARBA" id="ARBA00023052"/>
    </source>
</evidence>
<organism evidence="7 8">
    <name type="scientific">Paenibacillus solanacearum</name>
    <dbReference type="NCBI Taxonomy" id="2048548"/>
    <lineage>
        <taxon>Bacteria</taxon>
        <taxon>Bacillati</taxon>
        <taxon>Bacillota</taxon>
        <taxon>Bacilli</taxon>
        <taxon>Bacillales</taxon>
        <taxon>Paenibacillaceae</taxon>
        <taxon>Paenibacillus</taxon>
    </lineage>
</organism>
<feature type="region of interest" description="Disordered" evidence="3">
    <location>
        <begin position="1"/>
        <end position="22"/>
    </location>
</feature>
<name>A0A916NPW2_9BACL</name>
<dbReference type="RefSeq" id="WP_218092492.1">
    <property type="nucleotide sequence ID" value="NZ_CAJVAS010000010.1"/>
</dbReference>
<dbReference type="GO" id="GO:0000287">
    <property type="term" value="F:magnesium ion binding"/>
    <property type="evidence" value="ECO:0007669"/>
    <property type="project" value="InterPro"/>
</dbReference>
<dbReference type="Pfam" id="PF00205">
    <property type="entry name" value="TPP_enzyme_M"/>
    <property type="match status" value="1"/>
</dbReference>
<dbReference type="GO" id="GO:0003824">
    <property type="term" value="F:catalytic activity"/>
    <property type="evidence" value="ECO:0007669"/>
    <property type="project" value="InterPro"/>
</dbReference>
<dbReference type="EMBL" id="CAJVAS010000010">
    <property type="protein sequence ID" value="CAG7625366.1"/>
    <property type="molecule type" value="Genomic_DNA"/>
</dbReference>
<dbReference type="InterPro" id="IPR047211">
    <property type="entry name" value="POXB-like"/>
</dbReference>
<dbReference type="Pfam" id="PF02776">
    <property type="entry name" value="TPP_enzyme_N"/>
    <property type="match status" value="1"/>
</dbReference>
<dbReference type="PANTHER" id="PTHR42981">
    <property type="entry name" value="PYRUVATE DEHYDROGENASE [UBIQUINONE]"/>
    <property type="match status" value="1"/>
</dbReference>
<evidence type="ECO:0000259" key="5">
    <source>
        <dbReference type="Pfam" id="PF02775"/>
    </source>
</evidence>
<evidence type="ECO:0000313" key="8">
    <source>
        <dbReference type="Proteomes" id="UP000693672"/>
    </source>
</evidence>
<comment type="similarity">
    <text evidence="2">Belongs to the TPP enzyme family.</text>
</comment>
<evidence type="ECO:0000256" key="2">
    <source>
        <dbReference type="RuleBase" id="RU362132"/>
    </source>
</evidence>
<feature type="domain" description="Thiamine pyrophosphate enzyme central" evidence="4">
    <location>
        <begin position="216"/>
        <end position="343"/>
    </location>
</feature>
<feature type="domain" description="Thiamine pyrophosphate enzyme TPP-binding" evidence="5">
    <location>
        <begin position="406"/>
        <end position="551"/>
    </location>
</feature>
<dbReference type="InterPro" id="IPR000399">
    <property type="entry name" value="TPP-bd_CS"/>
</dbReference>
<evidence type="ECO:0000259" key="4">
    <source>
        <dbReference type="Pfam" id="PF00205"/>
    </source>
</evidence>
<dbReference type="Pfam" id="PF02775">
    <property type="entry name" value="TPP_enzyme_C"/>
    <property type="match status" value="1"/>
</dbReference>
<dbReference type="InterPro" id="IPR012000">
    <property type="entry name" value="Thiamin_PyroP_enz_cen_dom"/>
</dbReference>
<gene>
    <name evidence="7" type="primary">ydaP</name>
    <name evidence="7" type="ORF">PAESOLCIP111_02718</name>
</gene>
<keyword evidence="8" id="KW-1185">Reference proteome</keyword>
<dbReference type="InterPro" id="IPR011766">
    <property type="entry name" value="TPP_enzyme_TPP-bd"/>
</dbReference>
<comment type="caution">
    <text evidence="7">The sequence shown here is derived from an EMBL/GenBank/DDBJ whole genome shotgun (WGS) entry which is preliminary data.</text>
</comment>
<dbReference type="AlphaFoldDB" id="A0A916NPW2"/>
<dbReference type="Proteomes" id="UP000693672">
    <property type="component" value="Unassembled WGS sequence"/>
</dbReference>
<reference evidence="7" key="1">
    <citation type="submission" date="2021-06" db="EMBL/GenBank/DDBJ databases">
        <authorList>
            <person name="Criscuolo A."/>
        </authorList>
    </citation>
    <scope>NUCLEOTIDE SEQUENCE</scope>
    <source>
        <strain evidence="7">CIP111600</strain>
    </source>
</reference>
<dbReference type="GO" id="GO:0030976">
    <property type="term" value="F:thiamine pyrophosphate binding"/>
    <property type="evidence" value="ECO:0007669"/>
    <property type="project" value="InterPro"/>
</dbReference>
<dbReference type="PROSITE" id="PS00187">
    <property type="entry name" value="TPP_ENZYMES"/>
    <property type="match status" value="1"/>
</dbReference>
<evidence type="ECO:0000313" key="7">
    <source>
        <dbReference type="EMBL" id="CAG7625366.1"/>
    </source>
</evidence>
<protein>
    <submittedName>
        <fullName evidence="7">Thiamine pyrophosphate-containing protein YdaP</fullName>
    </submittedName>
</protein>
<feature type="domain" description="Thiamine pyrophosphate enzyme N-terminal TPP-binding" evidence="6">
    <location>
        <begin position="29"/>
        <end position="144"/>
    </location>
</feature>
<evidence type="ECO:0000259" key="6">
    <source>
        <dbReference type="Pfam" id="PF02776"/>
    </source>
</evidence>
<dbReference type="PANTHER" id="PTHR42981:SF2">
    <property type="entry name" value="PYRUVATE DEHYDROGENASE [UBIQUINONE]"/>
    <property type="match status" value="1"/>
</dbReference>